<dbReference type="CDD" id="cd05195">
    <property type="entry name" value="enoyl_red"/>
    <property type="match status" value="1"/>
</dbReference>
<keyword evidence="4" id="KW-0808">Transferase</keyword>
<dbReference type="Pfam" id="PF00109">
    <property type="entry name" value="ketoacyl-synt"/>
    <property type="match status" value="1"/>
</dbReference>
<comment type="caution">
    <text evidence="13">The sequence shown here is derived from an EMBL/GenBank/DDBJ whole genome shotgun (WGS) entry which is preliminary data.</text>
</comment>
<dbReference type="PROSITE" id="PS52004">
    <property type="entry name" value="KS3_2"/>
    <property type="match status" value="1"/>
</dbReference>
<dbReference type="CDD" id="cd08955">
    <property type="entry name" value="KR_2_FAS_SDR_x"/>
    <property type="match status" value="1"/>
</dbReference>
<evidence type="ECO:0000256" key="2">
    <source>
        <dbReference type="ARBA" id="ARBA00022450"/>
    </source>
</evidence>
<dbReference type="InterPro" id="IPR014043">
    <property type="entry name" value="Acyl_transferase_dom"/>
</dbReference>
<dbReference type="CDD" id="cd00833">
    <property type="entry name" value="PKS"/>
    <property type="match status" value="1"/>
</dbReference>
<comment type="pathway">
    <text evidence="1">Antibiotic biosynthesis.</text>
</comment>
<dbReference type="InterPro" id="IPR036736">
    <property type="entry name" value="ACP-like_sf"/>
</dbReference>
<dbReference type="InterPro" id="IPR050091">
    <property type="entry name" value="PKS_NRPS_Biosynth_Enz"/>
</dbReference>
<keyword evidence="14" id="KW-1185">Reference proteome</keyword>
<dbReference type="Proteomes" id="UP000315226">
    <property type="component" value="Unassembled WGS sequence"/>
</dbReference>
<dbReference type="InterPro" id="IPR032821">
    <property type="entry name" value="PKS_assoc"/>
</dbReference>
<dbReference type="SMART" id="SM00825">
    <property type="entry name" value="PKS_KS"/>
    <property type="match status" value="1"/>
</dbReference>
<dbReference type="SUPFAM" id="SSF47336">
    <property type="entry name" value="ACP-like"/>
    <property type="match status" value="1"/>
</dbReference>
<sequence length="2091" mass="219196">MTDLPQNSDGHGDPQRDIAIVGMAGRFPGAPDVDRYWKLLTAGEEAVRPVPPERWDTSAQLDPVKKIPGFAGLVDDVDQFDPGFFGISPREAEEIDPQQRLMLEVGWQTLEDAGIPASKVRGTRTGVYVGALWHDYEIARKERGVRTTQHSAVGNGLDIVAARLSYFLGLSGPSLVVQTGCSSGLVALDLAVGALRSGELEGAFVGGVNLILMPDNSIGLTHFGGLSPDGHCRAFSAQANGFVRGEGAISLYLKRLDTALADGDRIHGVIVNSAVNNDGGGHSLVSPNVEAQTDLLRRVYAEADVHPDRLRYVEAHGTGTLRGDPIEAEALGTALGTARSVEAGPLLIGSAKSNIGHLEAAAGLAGIVKTILALKHRTIPRTLHAEELNPNIPFGELNLDVASQPADIPADGTWYAGVNSFGWGGTNAHVVLRTPPAQESPADEATGPLLLPLTGHNDAALRQRAADVLDALTEDATTAEAVALAATLGRERDHFAARTAVVAEDAAELLDRLRAFTEAAPDAELPGTFTGRAKERGKVAFVLPGQGSQWAGMGQDLYARSPVFAETVRRCAEALSPHISWDLTAVLSGAAGDEWLEHNDQVQPTLWAMSIGIAEMWRAAGVEPDVVIGHSQGEVTAATIAGHLSYEDGARIIALRSALAKRTAGRGRMLAVDLDVEGALKALDGFEDTVSLAVNNGPSSCVLSGDTDSVLMLRELLEADGTFCRLVNVDYASHSHHMDELTDELIEVLAPIRPRRGAVPLMSTVVGRELDGDSLDPAYWAANLRQPVLFADALGKLLDAGVTHVVEISPHPVLSPAVEQLAATREGPVAVLGSLRRQEGSLGDFTQALARAYVQGLAPFGGLPARAGAPVPAYPWQRSRFWLPDAVRRTAGPGGLAFEFSPASTEQDVHEGRTELSLNDLPWLRDHQVYDAVVLPGAAMLALAVAAARARTGENPGALHTVRFRSDLTLTDEPVRLGAVWREDGAASAGFTLASLAPGADGWTRHATARVGGDTDPDLPAFPGTPAGARDVEPDDFYASCGERGLNYGPAFQGLRTLSLAEREALAEVRLPDRCLAGVRPGELHPALWDAALQVTLALLPGDATVVPTAVRRVDYALPRDAHVSVLLAHAVRNDDDTFDLVCYDEDARPLLRMAGLAFQTIETATAEGVDPARLHRFAFRPAEEAPAAGDRAPGHWVVCDASGHGAELAAALTAAGASIDVLKADPTDPAAVEVLAAALRESDRAAGLVFLAPGADRGLDAQRAGLLTLAGTVKAVTALPVPPRTFVVTDGAQSVPAEPADTAPDPGAALYWGFGRVLRREHPELAATLLDVRTGDDDWAGSCARQLLVADAEDQVVLRGTDRHVGRVVRGEESEESITAPWAGPAQPFRLSPDGTGLWEGLAFRPYARTAPAAGQVEVEVTAAALNFIDVMKAMGTYPDTSAGAGLIGGECAGVVAAVGPGVTGLAVGDRVVACGFGAVASHLTVPAGHVRPVPAALTDAEAAGLPLVTATAWYALAEQAGLEAGETVLIHSAAGGLGLAAVGVAKALGATVIATAGTESKRAGLRALGIDHVFDSRDLSWAEDVALVTGGRGVDVVLNSLSGAAIDLGLAALAEDGRFVEVGKRDIYASRTISLRDFAKGISFSAVDVAGLITRRPERFARLLDAVWQKVTDGTLPPLPVTPYAFDRAAEVLRTMARGEHTGKLVLTEPGRVTAVVPEPLPEGRLRPDASYLLSGGLGALGLSLAEHLVEHGARSLVLLGRSAPGDAALARIGALRERGATVTTFPVDVADRDGLAAVLDRVRAELPPLRGVFHAAGVLDDAVLANLTGAQLDKVLAPKVDGARHLDALTEDDPLDLFVLFSSVAGLVGNPGQAGYAAGNVYMDALAQARRHRGRPALAVQWGPFADIGLAADEAIRGERLADHGMTGFTAAEGWQALFHLLDAPGQVVSYVPLDARHWFDAYPETAAQPSWRAIAELAKDGATAGGGAEEFLGRLRGSSDTERPVLVEGKIRELAGRVLRLEAGSIDREAPFKSLGLDSLMSLELRNRLEMAFGMKLSPTLLWTYGTTAALAGMLTGRLGGTDDAHP</sequence>
<dbReference type="EMBL" id="BJMN01000058">
    <property type="protein sequence ID" value="GEB61498.1"/>
    <property type="molecule type" value="Genomic_DNA"/>
</dbReference>
<evidence type="ECO:0000256" key="8">
    <source>
        <dbReference type="ARBA" id="ARBA00023315"/>
    </source>
</evidence>
<dbReference type="InterPro" id="IPR013968">
    <property type="entry name" value="PKS_KR"/>
</dbReference>
<dbReference type="Gene3D" id="1.10.1200.10">
    <property type="entry name" value="ACP-like"/>
    <property type="match status" value="1"/>
</dbReference>
<accession>A0A4Y3RWQ6</accession>
<feature type="domain" description="PKS/mFAS DH" evidence="12">
    <location>
        <begin position="893"/>
        <end position="1168"/>
    </location>
</feature>
<dbReference type="PROSITE" id="PS00012">
    <property type="entry name" value="PHOSPHOPANTETHEINE"/>
    <property type="match status" value="1"/>
</dbReference>
<gene>
    <name evidence="13" type="ORF">SGA01_71030</name>
</gene>
<dbReference type="PANTHER" id="PTHR43775:SF37">
    <property type="entry name" value="SI:DKEY-61P9.11"/>
    <property type="match status" value="1"/>
</dbReference>
<dbReference type="Pfam" id="PF00550">
    <property type="entry name" value="PP-binding"/>
    <property type="match status" value="1"/>
</dbReference>
<evidence type="ECO:0000259" key="10">
    <source>
        <dbReference type="PROSITE" id="PS50075"/>
    </source>
</evidence>
<dbReference type="SUPFAM" id="SSF50129">
    <property type="entry name" value="GroES-like"/>
    <property type="match status" value="1"/>
</dbReference>
<dbReference type="InterPro" id="IPR006162">
    <property type="entry name" value="Ppantetheine_attach_site"/>
</dbReference>
<dbReference type="GO" id="GO:0017000">
    <property type="term" value="P:antibiotic biosynthetic process"/>
    <property type="evidence" value="ECO:0007669"/>
    <property type="project" value="UniProtKB-KW"/>
</dbReference>
<dbReference type="InterPro" id="IPR013149">
    <property type="entry name" value="ADH-like_C"/>
</dbReference>
<dbReference type="SMART" id="SM01294">
    <property type="entry name" value="PKS_PP_betabranch"/>
    <property type="match status" value="1"/>
</dbReference>
<dbReference type="FunFam" id="3.40.366.10:FF:000002">
    <property type="entry name" value="Probable polyketide synthase 2"/>
    <property type="match status" value="1"/>
</dbReference>
<dbReference type="GO" id="GO:0006633">
    <property type="term" value="P:fatty acid biosynthetic process"/>
    <property type="evidence" value="ECO:0007669"/>
    <property type="project" value="InterPro"/>
</dbReference>
<dbReference type="InterPro" id="IPR013154">
    <property type="entry name" value="ADH-like_N"/>
</dbReference>
<name>A0A4Y3RWQ6_9ACTN</name>
<dbReference type="InterPro" id="IPR036291">
    <property type="entry name" value="NAD(P)-bd_dom_sf"/>
</dbReference>
<dbReference type="InterPro" id="IPR014030">
    <property type="entry name" value="Ketoacyl_synth_N"/>
</dbReference>
<dbReference type="Pfam" id="PF21089">
    <property type="entry name" value="PKS_DH_N"/>
    <property type="match status" value="1"/>
</dbReference>
<dbReference type="GO" id="GO:0004312">
    <property type="term" value="F:fatty acid synthase activity"/>
    <property type="evidence" value="ECO:0007669"/>
    <property type="project" value="TreeGrafter"/>
</dbReference>
<dbReference type="InterPro" id="IPR049552">
    <property type="entry name" value="PKS_DH_N"/>
</dbReference>
<dbReference type="Gene3D" id="3.30.70.3290">
    <property type="match status" value="1"/>
</dbReference>
<keyword evidence="2" id="KW-0596">Phosphopantetheine</keyword>
<evidence type="ECO:0000259" key="12">
    <source>
        <dbReference type="PROSITE" id="PS52019"/>
    </source>
</evidence>
<reference evidence="13 14" key="1">
    <citation type="submission" date="2019-06" db="EMBL/GenBank/DDBJ databases">
        <title>Whole genome shotgun sequence of Streptomyces gardneri NBRC 12865.</title>
        <authorList>
            <person name="Hosoyama A."/>
            <person name="Uohara A."/>
            <person name="Ohji S."/>
            <person name="Ichikawa N."/>
        </authorList>
    </citation>
    <scope>NUCLEOTIDE SEQUENCE [LARGE SCALE GENOMIC DNA]</scope>
    <source>
        <strain evidence="13 14">NBRC 12865</strain>
    </source>
</reference>
<dbReference type="SMART" id="SM00829">
    <property type="entry name" value="PKS_ER"/>
    <property type="match status" value="1"/>
</dbReference>
<dbReference type="Pfam" id="PF14765">
    <property type="entry name" value="PS-DH"/>
    <property type="match status" value="1"/>
</dbReference>
<dbReference type="SMART" id="SM00822">
    <property type="entry name" value="PKS_KR"/>
    <property type="match status" value="1"/>
</dbReference>
<dbReference type="InterPro" id="IPR057326">
    <property type="entry name" value="KR_dom"/>
</dbReference>
<dbReference type="PROSITE" id="PS00606">
    <property type="entry name" value="KS3_1"/>
    <property type="match status" value="1"/>
</dbReference>
<dbReference type="InterPro" id="IPR042104">
    <property type="entry name" value="PKS_dehydratase_sf"/>
</dbReference>
<dbReference type="Pfam" id="PF08240">
    <property type="entry name" value="ADH_N"/>
    <property type="match status" value="1"/>
</dbReference>
<dbReference type="InterPro" id="IPR018201">
    <property type="entry name" value="Ketoacyl_synth_AS"/>
</dbReference>
<evidence type="ECO:0000256" key="6">
    <source>
        <dbReference type="ARBA" id="ARBA00023194"/>
    </source>
</evidence>
<dbReference type="SUPFAM" id="SSF55048">
    <property type="entry name" value="Probable ACP-binding domain of malonyl-CoA ACP transacylase"/>
    <property type="match status" value="1"/>
</dbReference>
<dbReference type="Gene3D" id="3.40.47.10">
    <property type="match status" value="1"/>
</dbReference>
<dbReference type="InterPro" id="IPR020806">
    <property type="entry name" value="PKS_PP-bd"/>
</dbReference>
<organism evidence="13 14">
    <name type="scientific">Streptomyces gardneri</name>
    <dbReference type="NCBI Taxonomy" id="66892"/>
    <lineage>
        <taxon>Bacteria</taxon>
        <taxon>Bacillati</taxon>
        <taxon>Actinomycetota</taxon>
        <taxon>Actinomycetes</taxon>
        <taxon>Kitasatosporales</taxon>
        <taxon>Streptomycetaceae</taxon>
        <taxon>Streptomyces</taxon>
    </lineage>
</organism>
<dbReference type="Pfam" id="PF00698">
    <property type="entry name" value="Acyl_transf_1"/>
    <property type="match status" value="1"/>
</dbReference>
<evidence type="ECO:0000256" key="1">
    <source>
        <dbReference type="ARBA" id="ARBA00004792"/>
    </source>
</evidence>
<evidence type="ECO:0000313" key="13">
    <source>
        <dbReference type="EMBL" id="GEB61498.1"/>
    </source>
</evidence>
<dbReference type="Gene3D" id="3.40.366.10">
    <property type="entry name" value="Malonyl-Coenzyme A Acyl Carrier Protein, domain 2"/>
    <property type="match status" value="1"/>
</dbReference>
<dbReference type="Pfam" id="PF02801">
    <property type="entry name" value="Ketoacyl-synt_C"/>
    <property type="match status" value="1"/>
</dbReference>
<evidence type="ECO:0000256" key="7">
    <source>
        <dbReference type="ARBA" id="ARBA00023268"/>
    </source>
</evidence>
<evidence type="ECO:0000256" key="9">
    <source>
        <dbReference type="PROSITE-ProRule" id="PRU01363"/>
    </source>
</evidence>
<feature type="domain" description="Ketosynthase family 3 (KS3)" evidence="11">
    <location>
        <begin position="15"/>
        <end position="434"/>
    </location>
</feature>
<dbReference type="InterPro" id="IPR049551">
    <property type="entry name" value="PKS_DH_C"/>
</dbReference>
<dbReference type="InterPro" id="IPR020841">
    <property type="entry name" value="PKS_Beta-ketoAc_synthase_dom"/>
</dbReference>
<dbReference type="PROSITE" id="PS50075">
    <property type="entry name" value="CARRIER"/>
    <property type="match status" value="1"/>
</dbReference>
<dbReference type="RefSeq" id="WP_229917571.1">
    <property type="nucleotide sequence ID" value="NZ_BJMN01000058.1"/>
</dbReference>
<keyword evidence="7" id="KW-0511">Multifunctional enzyme</keyword>
<dbReference type="FunFam" id="3.40.50.720:FF:000209">
    <property type="entry name" value="Polyketide synthase Pks12"/>
    <property type="match status" value="1"/>
</dbReference>
<dbReference type="SMART" id="SM00827">
    <property type="entry name" value="PKS_AT"/>
    <property type="match status" value="1"/>
</dbReference>
<dbReference type="Gene3D" id="3.10.129.110">
    <property type="entry name" value="Polyketide synthase dehydratase"/>
    <property type="match status" value="1"/>
</dbReference>
<evidence type="ECO:0000256" key="5">
    <source>
        <dbReference type="ARBA" id="ARBA00022857"/>
    </source>
</evidence>
<dbReference type="InterPro" id="IPR016036">
    <property type="entry name" value="Malonyl_transacylase_ACP-bd"/>
</dbReference>
<dbReference type="GO" id="GO:0004315">
    <property type="term" value="F:3-oxoacyl-[acyl-carrier-protein] synthase activity"/>
    <property type="evidence" value="ECO:0007669"/>
    <property type="project" value="InterPro"/>
</dbReference>
<dbReference type="Gene3D" id="3.90.180.10">
    <property type="entry name" value="Medium-chain alcohol dehydrogenases, catalytic domain"/>
    <property type="match status" value="1"/>
</dbReference>
<dbReference type="InterPro" id="IPR016039">
    <property type="entry name" value="Thiolase-like"/>
</dbReference>
<dbReference type="GO" id="GO:0016491">
    <property type="term" value="F:oxidoreductase activity"/>
    <property type="evidence" value="ECO:0007669"/>
    <property type="project" value="InterPro"/>
</dbReference>
<dbReference type="SUPFAM" id="SSF53901">
    <property type="entry name" value="Thiolase-like"/>
    <property type="match status" value="1"/>
</dbReference>
<proteinExistence type="predicted"/>
<dbReference type="Gene3D" id="3.40.50.720">
    <property type="entry name" value="NAD(P)-binding Rossmann-like Domain"/>
    <property type="match status" value="3"/>
</dbReference>
<feature type="region of interest" description="C-terminal hotdog fold" evidence="9">
    <location>
        <begin position="1029"/>
        <end position="1168"/>
    </location>
</feature>
<dbReference type="InterPro" id="IPR020807">
    <property type="entry name" value="PKS_DH"/>
</dbReference>
<dbReference type="PANTHER" id="PTHR43775">
    <property type="entry name" value="FATTY ACID SYNTHASE"/>
    <property type="match status" value="1"/>
</dbReference>
<dbReference type="SUPFAM" id="SSF52151">
    <property type="entry name" value="FabD/lysophospholipase-like"/>
    <property type="match status" value="1"/>
</dbReference>
<dbReference type="InterPro" id="IPR009081">
    <property type="entry name" value="PP-bd_ACP"/>
</dbReference>
<keyword evidence="5" id="KW-0521">NADP</keyword>
<dbReference type="InterPro" id="IPR020843">
    <property type="entry name" value="ER"/>
</dbReference>
<dbReference type="Pfam" id="PF08659">
    <property type="entry name" value="KR"/>
    <property type="match status" value="1"/>
</dbReference>
<keyword evidence="6" id="KW-0045">Antibiotic biosynthesis</keyword>
<feature type="region of interest" description="N-terminal hotdog fold" evidence="9">
    <location>
        <begin position="893"/>
        <end position="1018"/>
    </location>
</feature>
<dbReference type="PROSITE" id="PS52019">
    <property type="entry name" value="PKS_MFAS_DH"/>
    <property type="match status" value="1"/>
</dbReference>
<protein>
    <submittedName>
        <fullName evidence="13">Polyketide synthase</fullName>
    </submittedName>
</protein>
<evidence type="ECO:0000256" key="3">
    <source>
        <dbReference type="ARBA" id="ARBA00022553"/>
    </source>
</evidence>
<keyword evidence="8" id="KW-0012">Acyltransferase</keyword>
<feature type="active site" description="Proton donor; for dehydratase activity" evidence="9">
    <location>
        <position position="1090"/>
    </location>
</feature>
<dbReference type="InterPro" id="IPR011032">
    <property type="entry name" value="GroES-like_sf"/>
</dbReference>
<dbReference type="InterPro" id="IPR001227">
    <property type="entry name" value="Ac_transferase_dom_sf"/>
</dbReference>
<keyword evidence="3" id="KW-0597">Phosphoprotein</keyword>
<dbReference type="InterPro" id="IPR016035">
    <property type="entry name" value="Acyl_Trfase/lysoPLipase"/>
</dbReference>
<dbReference type="InterPro" id="IPR014031">
    <property type="entry name" value="Ketoacyl_synth_C"/>
</dbReference>
<feature type="active site" description="Proton acceptor; for dehydratase activity" evidence="9">
    <location>
        <position position="927"/>
    </location>
</feature>
<dbReference type="SUPFAM" id="SSF51735">
    <property type="entry name" value="NAD(P)-binding Rossmann-fold domains"/>
    <property type="match status" value="3"/>
</dbReference>
<dbReference type="SMART" id="SM00826">
    <property type="entry name" value="PKS_DH"/>
    <property type="match status" value="1"/>
</dbReference>
<dbReference type="Pfam" id="PF00107">
    <property type="entry name" value="ADH_zinc_N"/>
    <property type="match status" value="1"/>
</dbReference>
<dbReference type="SMART" id="SM00823">
    <property type="entry name" value="PKS_PP"/>
    <property type="match status" value="1"/>
</dbReference>
<dbReference type="InterPro" id="IPR049900">
    <property type="entry name" value="PKS_mFAS_DH"/>
</dbReference>
<evidence type="ECO:0000259" key="11">
    <source>
        <dbReference type="PROSITE" id="PS52004"/>
    </source>
</evidence>
<dbReference type="Pfam" id="PF16197">
    <property type="entry name" value="KAsynt_C_assoc"/>
    <property type="match status" value="1"/>
</dbReference>
<dbReference type="GO" id="GO:0031177">
    <property type="term" value="F:phosphopantetheine binding"/>
    <property type="evidence" value="ECO:0007669"/>
    <property type="project" value="InterPro"/>
</dbReference>
<evidence type="ECO:0000256" key="4">
    <source>
        <dbReference type="ARBA" id="ARBA00022679"/>
    </source>
</evidence>
<feature type="domain" description="Carrier" evidence="10">
    <location>
        <begin position="2006"/>
        <end position="2083"/>
    </location>
</feature>
<evidence type="ECO:0000313" key="14">
    <source>
        <dbReference type="Proteomes" id="UP000315226"/>
    </source>
</evidence>